<reference evidence="2 3" key="1">
    <citation type="journal article" date="2015" name="Stand. Genomic Sci.">
        <title>Genomic Encyclopedia of Bacterial and Archaeal Type Strains, Phase III: the genomes of soil and plant-associated and newly described type strains.</title>
        <authorList>
            <person name="Whitman W.B."/>
            <person name="Woyke T."/>
            <person name="Klenk H.P."/>
            <person name="Zhou Y."/>
            <person name="Lilburn T.G."/>
            <person name="Beck B.J."/>
            <person name="De Vos P."/>
            <person name="Vandamme P."/>
            <person name="Eisen J.A."/>
            <person name="Garrity G."/>
            <person name="Hugenholtz P."/>
            <person name="Kyrpides N.C."/>
        </authorList>
    </citation>
    <scope>NUCLEOTIDE SEQUENCE [LARGE SCALE GENOMIC DNA]</scope>
    <source>
        <strain evidence="2 3">VKM Ac-2540</strain>
    </source>
</reference>
<evidence type="ECO:0000313" key="2">
    <source>
        <dbReference type="EMBL" id="RZU12059.1"/>
    </source>
</evidence>
<evidence type="ECO:0000313" key="3">
    <source>
        <dbReference type="Proteomes" id="UP000292027"/>
    </source>
</evidence>
<protein>
    <submittedName>
        <fullName evidence="2">Uncharacterized protein DUF4180</fullName>
    </submittedName>
</protein>
<dbReference type="Pfam" id="PF13788">
    <property type="entry name" value="DUF4180"/>
    <property type="match status" value="1"/>
</dbReference>
<dbReference type="InterPro" id="IPR025438">
    <property type="entry name" value="DUF4180"/>
</dbReference>
<proteinExistence type="predicted"/>
<keyword evidence="3" id="KW-1185">Reference proteome</keyword>
<gene>
    <name evidence="2" type="ORF">EV645_5320</name>
</gene>
<sequence>MVELAGVKVFVSDTAVATEGDAVQLIVDAHYAHGAEWIAFTPEQLGDEFFELRTGLAGAITQKFVMYQMGLAVVGDISSRVAASKPLADWVRESNRGRNLLFAEDLDELTERLQDRQ</sequence>
<evidence type="ECO:0000259" key="1">
    <source>
        <dbReference type="Pfam" id="PF13788"/>
    </source>
</evidence>
<accession>A0A4Q7WRT7</accession>
<dbReference type="EMBL" id="SHKR01000014">
    <property type="protein sequence ID" value="RZU12059.1"/>
    <property type="molecule type" value="Genomic_DNA"/>
</dbReference>
<feature type="domain" description="DUF4180" evidence="1">
    <location>
        <begin position="10"/>
        <end position="113"/>
    </location>
</feature>
<comment type="caution">
    <text evidence="2">The sequence shown here is derived from an EMBL/GenBank/DDBJ whole genome shotgun (WGS) entry which is preliminary data.</text>
</comment>
<organism evidence="2 3">
    <name type="scientific">Kribbella rubisoli</name>
    <dbReference type="NCBI Taxonomy" id="3075929"/>
    <lineage>
        <taxon>Bacteria</taxon>
        <taxon>Bacillati</taxon>
        <taxon>Actinomycetota</taxon>
        <taxon>Actinomycetes</taxon>
        <taxon>Propionibacteriales</taxon>
        <taxon>Kribbellaceae</taxon>
        <taxon>Kribbella</taxon>
    </lineage>
</organism>
<dbReference type="RefSeq" id="WP_130446691.1">
    <property type="nucleotide sequence ID" value="NZ_SHKR01000014.1"/>
</dbReference>
<dbReference type="OrthoDB" id="8595425at2"/>
<dbReference type="AlphaFoldDB" id="A0A4Q7WRT7"/>
<name>A0A4Q7WRT7_9ACTN</name>
<dbReference type="Proteomes" id="UP000292027">
    <property type="component" value="Unassembled WGS sequence"/>
</dbReference>